<dbReference type="PANTHER" id="PTHR31511">
    <property type="entry name" value="PROTEIN CBG23764"/>
    <property type="match status" value="1"/>
</dbReference>
<proteinExistence type="predicted"/>
<dbReference type="AlphaFoldDB" id="E3M1A6"/>
<sequence length="333" mass="39371">MEGIEFDCFIVRRILKFTLNGLSLPTTSTIRDLGVYFSQDLTFSRHIEITIRKCHMRINILFRILTHSSFEVILKCFLIYVRPIIEYGTVVFSPITKVMIRKLESLQKSFLHRCYKKFNMSYISYFDCLDTWKLESLEYRRLINDLLCIHKSLKSKEMCSYDNLRTYYPDVANYEKNKKVVGKFKDELNGLIMEKLVALKPKQYGYKIAQETRENFIEYYNRKHQEEMRNPKLPRTQKPGDESKKSKGIKKNVVKNELTVDDFKSCLFGKTIVRKMQYCIRSVKHQIFTQCQNKVVLNNESGDHKRYILKDSHSTMAFGNCHIKSGVLSFLES</sequence>
<evidence type="ECO:0000256" key="1">
    <source>
        <dbReference type="SAM" id="MobiDB-lite"/>
    </source>
</evidence>
<evidence type="ECO:0000313" key="3">
    <source>
        <dbReference type="Proteomes" id="UP000008281"/>
    </source>
</evidence>
<dbReference type="EMBL" id="DS268421">
    <property type="protein sequence ID" value="EFO88632.1"/>
    <property type="molecule type" value="Genomic_DNA"/>
</dbReference>
<dbReference type="InParanoid" id="E3M1A6"/>
<dbReference type="OrthoDB" id="5865536at2759"/>
<accession>E3M1A6</accession>
<name>E3M1A6_CAERE</name>
<dbReference type="PRINTS" id="PR01345">
    <property type="entry name" value="CERVTRCPTASE"/>
</dbReference>
<dbReference type="eggNOG" id="KOG1075">
    <property type="taxonomic scope" value="Eukaryota"/>
</dbReference>
<organism evidence="3">
    <name type="scientific">Caenorhabditis remanei</name>
    <name type="common">Caenorhabditis vulgaris</name>
    <dbReference type="NCBI Taxonomy" id="31234"/>
    <lineage>
        <taxon>Eukaryota</taxon>
        <taxon>Metazoa</taxon>
        <taxon>Ecdysozoa</taxon>
        <taxon>Nematoda</taxon>
        <taxon>Chromadorea</taxon>
        <taxon>Rhabditida</taxon>
        <taxon>Rhabditina</taxon>
        <taxon>Rhabditomorpha</taxon>
        <taxon>Rhabditoidea</taxon>
        <taxon>Rhabditidae</taxon>
        <taxon>Peloderinae</taxon>
        <taxon>Caenorhabditis</taxon>
    </lineage>
</organism>
<gene>
    <name evidence="2" type="ORF">CRE_06479</name>
</gene>
<dbReference type="Proteomes" id="UP000008281">
    <property type="component" value="Unassembled WGS sequence"/>
</dbReference>
<protein>
    <submittedName>
        <fullName evidence="2">Uncharacterized protein</fullName>
    </submittedName>
</protein>
<evidence type="ECO:0000313" key="2">
    <source>
        <dbReference type="EMBL" id="EFO88632.1"/>
    </source>
</evidence>
<dbReference type="STRING" id="31234.E3M1A6"/>
<dbReference type="HOGENOM" id="CLU_834807_0_0_1"/>
<dbReference type="PANTHER" id="PTHR31511:SF12">
    <property type="entry name" value="RHO TERMINATION FACTOR N-TERMINAL DOMAIN-CONTAINING PROTEIN"/>
    <property type="match status" value="1"/>
</dbReference>
<keyword evidence="3" id="KW-1185">Reference proteome</keyword>
<reference evidence="2" key="1">
    <citation type="submission" date="2007-07" db="EMBL/GenBank/DDBJ databases">
        <title>PCAP assembly of the Caenorhabditis remanei genome.</title>
        <authorList>
            <consortium name="The Caenorhabditis remanei Sequencing Consortium"/>
            <person name="Wilson R.K."/>
        </authorList>
    </citation>
    <scope>NUCLEOTIDE SEQUENCE [LARGE SCALE GENOMIC DNA]</scope>
    <source>
        <strain evidence="2">PB4641</strain>
    </source>
</reference>
<feature type="region of interest" description="Disordered" evidence="1">
    <location>
        <begin position="226"/>
        <end position="249"/>
    </location>
</feature>